<accession>A0A8C5R5W6</accession>
<feature type="region of interest" description="Disordered" evidence="2">
    <location>
        <begin position="676"/>
        <end position="697"/>
    </location>
</feature>
<feature type="compositionally biased region" description="Basic and acidic residues" evidence="2">
    <location>
        <begin position="1090"/>
        <end position="1099"/>
    </location>
</feature>
<keyword evidence="1" id="KW-0413">Isomerase</keyword>
<dbReference type="SUPFAM" id="SSF54534">
    <property type="entry name" value="FKBP-like"/>
    <property type="match status" value="1"/>
</dbReference>
<dbReference type="GO" id="GO:0030426">
    <property type="term" value="C:growth cone"/>
    <property type="evidence" value="ECO:0007669"/>
    <property type="project" value="TreeGrafter"/>
</dbReference>
<name>A0A8C5R5W6_9ANUR</name>
<dbReference type="Proteomes" id="UP000694569">
    <property type="component" value="Unplaced"/>
</dbReference>
<feature type="region of interest" description="Disordered" evidence="2">
    <location>
        <begin position="1049"/>
        <end position="1131"/>
    </location>
</feature>
<sequence length="1163" mass="126764">MDQTANKQGNESFQYTAPKQPKKGPGTAGQKPPKAPGSASSGPAPSVLFATAVHAYRFINAQYVKQGKFGVAVLGNHVTKEYRVLLYISQQQQIAAARIHPGFLNNYATFYDDQRQNWSVMFESETSAVDFSKQICIAKCNASPSLESVLWQDLLPGDGQAADVGDLLEVAYTGWLYQDQGLALNLQWTPMCCGWEDGMLGMKKGSRRMLVVPPALGYGPQGLSGRIPSNSTLLFDVEVKRVSSLRDSASDRQSVSSRDSPRGLCRPRCRVFVRCPRPHRSLFSRSQNPDVAKAKLISRMARMGQPMLPFLAGSGTAGPDSSDSEMEVMPINLQRIIRRFITRAARRDYTWITLSLVRPPVPPQPLVASALPAPSVALLPVASVQSPAFPPGTAPPYAGGQYSYSPNQASVTQLQAMAPVYPPQIQQHSPFQGKSGDITSFLMTEARQQSTEIRMSIGKVIDKIDTLVDGFQKENSSAATSLLPGISTITMESSMIMNNIQRIIQENERLKLEVLEKSGRIEEQNVKIGELITRNQRYVEQSNLLLEQRNDTLQSTAENTQARVLHAVQGKVKVAEELTAATAHLSKLQLDVAAFQKKEMELRTQLASALQEAEKCKAQLSTAQVQLIEVQEASEQTRSRVKTEKDGRRHLEVRLSALEEEVSDLKVEKANLEKSLAEKKQRAQQDRQRAEEEREELRRTFQEEMEGLRQLLRKTREQAAADQVRKPSVCHFMQTPNRCGFVDGKAKFRGFDELGIVGDVVITRFKRRLVLRCNPGIIVSRSASLLREREVCRDSGWLIPASFAAAPVVVVTVPTFEFSLFLVVQVKKIMNSVFQSLRNEFDLDETYSGRAILGAIMSTIKATTLQLLNKEPAREPVGSDSEEEDDTRETQAAAPPVTQAAVTQAAAPPVTQAAAPPVTQAAAPPVTQAAAPPVTQAAAPPVTQAAAPPVKQAAALAKGSPGVMVPQGGEHPKNPDEEREGLPQQVDDYAVVIQNLENSLEEGQHYDTKPDHTDLGEDSVAVFEEVLESFSALVHMVCSDMSGSAACVDTGPGQTDGEGKDSPSEVDVSAASGETETAGEGSPVPTTIAKTEDLEDRKPKAPPLLESDEDGSSPPLPPTASRRPPALPPKPPLRSDIFYYKIWGLGGSGDTSQVSVWATELTV</sequence>
<dbReference type="PROSITE" id="PS50059">
    <property type="entry name" value="FKBP_PPIASE"/>
    <property type="match status" value="1"/>
</dbReference>
<feature type="region of interest" description="Disordered" evidence="2">
    <location>
        <begin position="871"/>
        <end position="919"/>
    </location>
</feature>
<dbReference type="PANTHER" id="PTHR44927">
    <property type="entry name" value="FK506-BINDING PROTEIN 15"/>
    <property type="match status" value="1"/>
</dbReference>
<proteinExistence type="predicted"/>
<feature type="region of interest" description="Disordered" evidence="2">
    <location>
        <begin position="1"/>
        <end position="42"/>
    </location>
</feature>
<organism evidence="4 5">
    <name type="scientific">Leptobrachium leishanense</name>
    <name type="common">Leishan spiny toad</name>
    <dbReference type="NCBI Taxonomy" id="445787"/>
    <lineage>
        <taxon>Eukaryota</taxon>
        <taxon>Metazoa</taxon>
        <taxon>Chordata</taxon>
        <taxon>Craniata</taxon>
        <taxon>Vertebrata</taxon>
        <taxon>Euteleostomi</taxon>
        <taxon>Amphibia</taxon>
        <taxon>Batrachia</taxon>
        <taxon>Anura</taxon>
        <taxon>Pelobatoidea</taxon>
        <taxon>Megophryidae</taxon>
        <taxon>Leptobrachium</taxon>
    </lineage>
</organism>
<feature type="compositionally biased region" description="Low complexity" evidence="2">
    <location>
        <begin position="940"/>
        <end position="955"/>
    </location>
</feature>
<dbReference type="GeneTree" id="ENSGT00530000064286"/>
<feature type="region of interest" description="Disordered" evidence="2">
    <location>
        <begin position="940"/>
        <end position="981"/>
    </location>
</feature>
<evidence type="ECO:0000256" key="2">
    <source>
        <dbReference type="SAM" id="MobiDB-lite"/>
    </source>
</evidence>
<dbReference type="Pfam" id="PF23649">
    <property type="entry name" value="FKBP15"/>
    <property type="match status" value="1"/>
</dbReference>
<dbReference type="Pfam" id="PF00254">
    <property type="entry name" value="FKBP_C"/>
    <property type="match status" value="1"/>
</dbReference>
<protein>
    <recommendedName>
        <fullName evidence="1">peptidylprolyl isomerase</fullName>
        <ecNumber evidence="1">5.2.1.8</ecNumber>
    </recommendedName>
</protein>
<dbReference type="InterPro" id="IPR001179">
    <property type="entry name" value="PPIase_FKBP_dom"/>
</dbReference>
<reference evidence="4" key="2">
    <citation type="submission" date="2025-09" db="UniProtKB">
        <authorList>
            <consortium name="Ensembl"/>
        </authorList>
    </citation>
    <scope>IDENTIFICATION</scope>
</reference>
<reference evidence="4" key="1">
    <citation type="submission" date="2025-08" db="UniProtKB">
        <authorList>
            <consortium name="Ensembl"/>
        </authorList>
    </citation>
    <scope>IDENTIFICATION</scope>
</reference>
<keyword evidence="1" id="KW-0697">Rotamase</keyword>
<dbReference type="EC" id="5.2.1.8" evidence="1"/>
<dbReference type="PANTHER" id="PTHR44927:SF1">
    <property type="entry name" value="FK506-BINDING PROTEIN 15"/>
    <property type="match status" value="1"/>
</dbReference>
<gene>
    <name evidence="4" type="primary">FKBP15</name>
</gene>
<dbReference type="OrthoDB" id="77911at2759"/>
<feature type="domain" description="PPIase FKBP-type" evidence="3">
    <location>
        <begin position="165"/>
        <end position="243"/>
    </location>
</feature>
<dbReference type="InterPro" id="IPR056598">
    <property type="entry name" value="FKBP-15_dom"/>
</dbReference>
<feature type="compositionally biased region" description="Polar residues" evidence="2">
    <location>
        <begin position="1"/>
        <end position="17"/>
    </location>
</feature>
<dbReference type="GO" id="GO:0003755">
    <property type="term" value="F:peptidyl-prolyl cis-trans isomerase activity"/>
    <property type="evidence" value="ECO:0007669"/>
    <property type="project" value="UniProtKB-KW"/>
</dbReference>
<feature type="compositionally biased region" description="Low complexity" evidence="2">
    <location>
        <begin position="890"/>
        <end position="919"/>
    </location>
</feature>
<evidence type="ECO:0000259" key="3">
    <source>
        <dbReference type="PROSITE" id="PS50059"/>
    </source>
</evidence>
<evidence type="ECO:0000313" key="5">
    <source>
        <dbReference type="Proteomes" id="UP000694569"/>
    </source>
</evidence>
<dbReference type="Gene3D" id="3.10.50.40">
    <property type="match status" value="1"/>
</dbReference>
<dbReference type="InterPro" id="IPR046357">
    <property type="entry name" value="PPIase_dom_sf"/>
</dbReference>
<comment type="catalytic activity">
    <reaction evidence="1">
        <text>[protein]-peptidylproline (omega=180) = [protein]-peptidylproline (omega=0)</text>
        <dbReference type="Rhea" id="RHEA:16237"/>
        <dbReference type="Rhea" id="RHEA-COMP:10747"/>
        <dbReference type="Rhea" id="RHEA-COMP:10748"/>
        <dbReference type="ChEBI" id="CHEBI:83833"/>
        <dbReference type="ChEBI" id="CHEBI:83834"/>
        <dbReference type="EC" id="5.2.1.8"/>
    </reaction>
</comment>
<evidence type="ECO:0000256" key="1">
    <source>
        <dbReference type="PROSITE-ProRule" id="PRU00277"/>
    </source>
</evidence>
<keyword evidence="5" id="KW-1185">Reference proteome</keyword>
<dbReference type="Ensembl" id="ENSLLET00000049555.1">
    <property type="protein sequence ID" value="ENSLLEP00000047685.1"/>
    <property type="gene ID" value="ENSLLEG00000030105.1"/>
</dbReference>
<dbReference type="AlphaFoldDB" id="A0A8C5R5W6"/>
<evidence type="ECO:0000313" key="4">
    <source>
        <dbReference type="Ensembl" id="ENSLLEP00000047685.1"/>
    </source>
</evidence>